<evidence type="ECO:0000256" key="4">
    <source>
        <dbReference type="ARBA" id="ARBA00022691"/>
    </source>
</evidence>
<dbReference type="InParanoid" id="A0A3P7G2K1"/>
<reference evidence="5 6" key="1">
    <citation type="submission" date="2018-11" db="EMBL/GenBank/DDBJ databases">
        <authorList>
            <consortium name="Pathogen Informatics"/>
        </authorList>
    </citation>
    <scope>NUCLEOTIDE SEQUENCE [LARGE SCALE GENOMIC DNA]</scope>
</reference>
<dbReference type="GO" id="GO:0005739">
    <property type="term" value="C:mitochondrion"/>
    <property type="evidence" value="ECO:0007669"/>
    <property type="project" value="TreeGrafter"/>
</dbReference>
<evidence type="ECO:0000256" key="1">
    <source>
        <dbReference type="ARBA" id="ARBA00010633"/>
    </source>
</evidence>
<keyword evidence="2" id="KW-0489">Methyltransferase</keyword>
<dbReference type="PANTHER" id="PTHR13610:SF9">
    <property type="entry name" value="FI06469P"/>
    <property type="match status" value="1"/>
</dbReference>
<organism evidence="5 6">
    <name type="scientific">Wuchereria bancrofti</name>
    <dbReference type="NCBI Taxonomy" id="6293"/>
    <lineage>
        <taxon>Eukaryota</taxon>
        <taxon>Metazoa</taxon>
        <taxon>Ecdysozoa</taxon>
        <taxon>Nematoda</taxon>
        <taxon>Chromadorea</taxon>
        <taxon>Rhabditida</taxon>
        <taxon>Spirurina</taxon>
        <taxon>Spiruromorpha</taxon>
        <taxon>Filarioidea</taxon>
        <taxon>Onchocercidae</taxon>
        <taxon>Wuchereria</taxon>
    </lineage>
</organism>
<dbReference type="Proteomes" id="UP000270924">
    <property type="component" value="Unassembled WGS sequence"/>
</dbReference>
<dbReference type="GO" id="GO:0016279">
    <property type="term" value="F:protein-lysine N-methyltransferase activity"/>
    <property type="evidence" value="ECO:0007669"/>
    <property type="project" value="InterPro"/>
</dbReference>
<gene>
    <name evidence="5" type="ORF">WBA_LOCUS9516</name>
</gene>
<dbReference type="Gene3D" id="3.40.50.150">
    <property type="entry name" value="Vaccinia Virus protein VP39"/>
    <property type="match status" value="1"/>
</dbReference>
<evidence type="ECO:0000256" key="2">
    <source>
        <dbReference type="ARBA" id="ARBA00022603"/>
    </source>
</evidence>
<protein>
    <submittedName>
        <fullName evidence="5">Uncharacterized protein</fullName>
    </submittedName>
</protein>
<evidence type="ECO:0000313" key="5">
    <source>
        <dbReference type="EMBL" id="VDM16742.1"/>
    </source>
</evidence>
<dbReference type="GO" id="GO:0032259">
    <property type="term" value="P:methylation"/>
    <property type="evidence" value="ECO:0007669"/>
    <property type="project" value="UniProtKB-KW"/>
</dbReference>
<dbReference type="EMBL" id="UYWW01009488">
    <property type="protein sequence ID" value="VDM16742.1"/>
    <property type="molecule type" value="Genomic_DNA"/>
</dbReference>
<dbReference type="FunCoup" id="A0A3P7G2K1">
    <property type="interactions" value="1786"/>
</dbReference>
<sequence>MFRALQVLQCAKAGYLSVGLELNIPLVLYSRWKARQECLSHLTKFCRKDIFKADLKQYKTAIIFGTETLMGDLSMKIMEMKIGSFLIACRFPLPPPPSEGNTQWLLLCTIGNCFDRVWLYEKIR</sequence>
<name>A0A3P7G2K1_WUCBA</name>
<accession>A0A3P7G2K1</accession>
<dbReference type="OrthoDB" id="66144at2759"/>
<proteinExistence type="inferred from homology"/>
<keyword evidence="6" id="KW-1185">Reference proteome</keyword>
<dbReference type="InterPro" id="IPR026170">
    <property type="entry name" value="FAM173A/B"/>
</dbReference>
<dbReference type="GO" id="GO:1905706">
    <property type="term" value="P:regulation of mitochondrial ATP synthesis coupled proton transport"/>
    <property type="evidence" value="ECO:0007669"/>
    <property type="project" value="TreeGrafter"/>
</dbReference>
<comment type="similarity">
    <text evidence="1">Belongs to the ANT/ATPSC lysine N-methyltransferase family.</text>
</comment>
<keyword evidence="4" id="KW-0949">S-adenosyl-L-methionine</keyword>
<dbReference type="AlphaFoldDB" id="A0A3P7G2K1"/>
<evidence type="ECO:0000256" key="3">
    <source>
        <dbReference type="ARBA" id="ARBA00022679"/>
    </source>
</evidence>
<dbReference type="InterPro" id="IPR029063">
    <property type="entry name" value="SAM-dependent_MTases_sf"/>
</dbReference>
<dbReference type="PANTHER" id="PTHR13610">
    <property type="entry name" value="METHYLTRANSFERASE DOMAIN-CONTAINING PROTEIN"/>
    <property type="match status" value="1"/>
</dbReference>
<keyword evidence="3" id="KW-0808">Transferase</keyword>
<evidence type="ECO:0000313" key="6">
    <source>
        <dbReference type="Proteomes" id="UP000270924"/>
    </source>
</evidence>